<dbReference type="Pfam" id="PF16976">
    <property type="entry name" value="RcpC"/>
    <property type="match status" value="1"/>
</dbReference>
<keyword evidence="4" id="KW-1185">Reference proteome</keyword>
<accession>A0A8J3GQ32</accession>
<sequence>MRIRIIGAILALVLAVVGTVVVVLYVRDADVRAANGAELVSVYVVHTTVPQGTPGEEISDYVSVERYARDAIQPDHITALRDVAGEVTTVTLLPGDQLVEGRFADPADLAAQGNVVIPEGMQEVTVALPVEQVVGGAVRGGSTVGVVITVLGEESGATTGFALHKVLVTRTQAGDNYVPDASAQDAAPVATIMVTLALTATDVQRVVWAAEMQQNDRAGIWLTLEPDEADQTIPGLVTGDDFFG</sequence>
<dbReference type="Proteomes" id="UP000617531">
    <property type="component" value="Unassembled WGS sequence"/>
</dbReference>
<organism evidence="3 4">
    <name type="scientific">Pseudolysinimonas yzui</name>
    <dbReference type="NCBI Taxonomy" id="2708254"/>
    <lineage>
        <taxon>Bacteria</taxon>
        <taxon>Bacillati</taxon>
        <taxon>Actinomycetota</taxon>
        <taxon>Actinomycetes</taxon>
        <taxon>Micrococcales</taxon>
        <taxon>Microbacteriaceae</taxon>
        <taxon>Pseudolysinimonas</taxon>
    </lineage>
</organism>
<keyword evidence="1" id="KW-1133">Transmembrane helix</keyword>
<comment type="caution">
    <text evidence="3">The sequence shown here is derived from an EMBL/GenBank/DDBJ whole genome shotgun (WGS) entry which is preliminary data.</text>
</comment>
<reference evidence="3" key="1">
    <citation type="journal article" date="2014" name="Int. J. Syst. Evol. Microbiol.">
        <title>Complete genome sequence of Corynebacterium casei LMG S-19264T (=DSM 44701T), isolated from a smear-ripened cheese.</title>
        <authorList>
            <consortium name="US DOE Joint Genome Institute (JGI-PGF)"/>
            <person name="Walter F."/>
            <person name="Albersmeier A."/>
            <person name="Kalinowski J."/>
            <person name="Ruckert C."/>
        </authorList>
    </citation>
    <scope>NUCLEOTIDE SEQUENCE</scope>
    <source>
        <strain evidence="3">CGMCC 1.16548</strain>
    </source>
</reference>
<protein>
    <recommendedName>
        <fullName evidence="2">Flp pilus assembly protein RcpC/CpaB domain-containing protein</fullName>
    </recommendedName>
</protein>
<name>A0A8J3GQ32_9MICO</name>
<reference evidence="3" key="2">
    <citation type="submission" date="2020-09" db="EMBL/GenBank/DDBJ databases">
        <authorList>
            <person name="Sun Q."/>
            <person name="Zhou Y."/>
        </authorList>
    </citation>
    <scope>NUCLEOTIDE SEQUENCE</scope>
    <source>
        <strain evidence="3">CGMCC 1.16548</strain>
    </source>
</reference>
<evidence type="ECO:0000259" key="2">
    <source>
        <dbReference type="Pfam" id="PF16976"/>
    </source>
</evidence>
<gene>
    <name evidence="3" type="ORF">GCM10011600_13160</name>
</gene>
<dbReference type="RefSeq" id="WP_191282678.1">
    <property type="nucleotide sequence ID" value="NZ_BNAI01000002.1"/>
</dbReference>
<evidence type="ECO:0000313" key="4">
    <source>
        <dbReference type="Proteomes" id="UP000617531"/>
    </source>
</evidence>
<evidence type="ECO:0000256" key="1">
    <source>
        <dbReference type="SAM" id="Phobius"/>
    </source>
</evidence>
<proteinExistence type="predicted"/>
<keyword evidence="1" id="KW-0812">Transmembrane</keyword>
<dbReference type="EMBL" id="BNAI01000002">
    <property type="protein sequence ID" value="GHF13619.1"/>
    <property type="molecule type" value="Genomic_DNA"/>
</dbReference>
<dbReference type="AlphaFoldDB" id="A0A8J3GQ32"/>
<feature type="transmembrane region" description="Helical" evidence="1">
    <location>
        <begin position="6"/>
        <end position="26"/>
    </location>
</feature>
<feature type="domain" description="Flp pilus assembly protein RcpC/CpaB" evidence="2">
    <location>
        <begin position="116"/>
        <end position="212"/>
    </location>
</feature>
<keyword evidence="1" id="KW-0472">Membrane</keyword>
<dbReference type="InterPro" id="IPR031571">
    <property type="entry name" value="RcpC_dom"/>
</dbReference>
<evidence type="ECO:0000313" key="3">
    <source>
        <dbReference type="EMBL" id="GHF13619.1"/>
    </source>
</evidence>